<evidence type="ECO:0000256" key="1">
    <source>
        <dbReference type="SAM" id="SignalP"/>
    </source>
</evidence>
<evidence type="ECO:0000313" key="2">
    <source>
        <dbReference type="EMBL" id="BBX44359.1"/>
    </source>
</evidence>
<keyword evidence="1" id="KW-0732">Signal</keyword>
<protein>
    <submittedName>
        <fullName evidence="2">Uncharacterized protein</fullName>
    </submittedName>
</protein>
<accession>A0A7I7KRL8</accession>
<name>A0A7I7KRL8_9MYCO</name>
<proteinExistence type="predicted"/>
<reference evidence="2 3" key="1">
    <citation type="journal article" date="2019" name="Emerg. Microbes Infect.">
        <title>Comprehensive subspecies identification of 175 nontuberculous mycobacteria species based on 7547 genomic profiles.</title>
        <authorList>
            <person name="Matsumoto Y."/>
            <person name="Kinjo T."/>
            <person name="Motooka D."/>
            <person name="Nabeya D."/>
            <person name="Jung N."/>
            <person name="Uechi K."/>
            <person name="Horii T."/>
            <person name="Iida T."/>
            <person name="Fujita J."/>
            <person name="Nakamura S."/>
        </authorList>
    </citation>
    <scope>NUCLEOTIDE SEQUENCE [LARGE SCALE GENOMIC DNA]</scope>
    <source>
        <strain evidence="2 3">JCM 12404</strain>
    </source>
</reference>
<dbReference type="EMBL" id="AP022569">
    <property type="protein sequence ID" value="BBX44359.1"/>
    <property type="molecule type" value="Genomic_DNA"/>
</dbReference>
<organism evidence="2 3">
    <name type="scientific">Mycobacterium cookii</name>
    <dbReference type="NCBI Taxonomy" id="1775"/>
    <lineage>
        <taxon>Bacteria</taxon>
        <taxon>Bacillati</taxon>
        <taxon>Actinomycetota</taxon>
        <taxon>Actinomycetes</taxon>
        <taxon>Mycobacteriales</taxon>
        <taxon>Mycobacteriaceae</taxon>
        <taxon>Mycobacterium</taxon>
    </lineage>
</organism>
<feature type="chain" id="PRO_5029732941" evidence="1">
    <location>
        <begin position="25"/>
        <end position="467"/>
    </location>
</feature>
<dbReference type="RefSeq" id="WP_163774809.1">
    <property type="nucleotide sequence ID" value="NZ_AP022569.1"/>
</dbReference>
<dbReference type="KEGG" id="mcoo:MCOO_03740"/>
<keyword evidence="3" id="KW-1185">Reference proteome</keyword>
<dbReference type="Proteomes" id="UP000465866">
    <property type="component" value="Chromosome"/>
</dbReference>
<sequence>MRNIGAAAGGLLGLALLPLAVANADNYIILPDATSVETITGLYGHGFDGADTAPPAVTGSIQGEQLFSYTDTTTNATGTFYGFESVSNDGLGDINTEVYVAPTPETGYYSGAGGTDAPPVGSVFDSYSYGNGAGTSVYSAIPDGHGTATVTDTLVSSTGNVSAPTTFDAADGPAVYAAPVIIGNSGTMQAIGSQTVTSISGIPPLTAALQGTQDFSFFNSAGTLVGTVGTVDTTTSDGAGTFTEAVLVTNDLSGTVGATGADIPAAGSIYNTIDFYGSDNIYSDIVTPSGNHFTDTLQTSMGTFIIPVAFDAAKAETISNSPVSFSNGMTFTPTDALNFTGINGLPPVDVGIQGGQDFSFTDGTLGSGTFTADVTNTLDDFNDQTEAILVTQSSDPAVLPVGSEFEIVNFGYGFESLYSDIASAGGQNVITETLVTPLGDISLPPPFDAAAGLFSDMFSVFAGGGAL</sequence>
<feature type="signal peptide" evidence="1">
    <location>
        <begin position="1"/>
        <end position="24"/>
    </location>
</feature>
<evidence type="ECO:0000313" key="3">
    <source>
        <dbReference type="Proteomes" id="UP000465866"/>
    </source>
</evidence>
<dbReference type="AlphaFoldDB" id="A0A7I7KRL8"/>
<gene>
    <name evidence="2" type="ORF">MCOO_03740</name>
</gene>